<feature type="binding site" description="axial binding residue" evidence="6">
    <location>
        <position position="447"/>
    </location>
    <ligand>
        <name>heme</name>
        <dbReference type="ChEBI" id="CHEBI:30413"/>
    </ligand>
    <ligandPart>
        <name>Fe</name>
        <dbReference type="ChEBI" id="CHEBI:18248"/>
    </ligandPart>
</feature>
<dbReference type="PANTHER" id="PTHR24304:SF2">
    <property type="entry name" value="24-HYDROXYCHOLESTEROL 7-ALPHA-HYDROXYLASE"/>
    <property type="match status" value="1"/>
</dbReference>
<dbReference type="Proteomes" id="UP000184330">
    <property type="component" value="Unassembled WGS sequence"/>
</dbReference>
<evidence type="ECO:0000313" key="8">
    <source>
        <dbReference type="EMBL" id="CZR62535.1"/>
    </source>
</evidence>
<protein>
    <recommendedName>
        <fullName evidence="10">Cytochrome P450 6A1</fullName>
    </recommendedName>
</protein>
<reference evidence="8 9" key="1">
    <citation type="submission" date="2016-03" db="EMBL/GenBank/DDBJ databases">
        <authorList>
            <person name="Ploux O."/>
        </authorList>
    </citation>
    <scope>NUCLEOTIDE SEQUENCE [LARGE SCALE GENOMIC DNA]</scope>
    <source>
        <strain evidence="8 9">UAMH 11012</strain>
    </source>
</reference>
<accession>A0A1L7XC01</accession>
<dbReference type="InterPro" id="IPR002403">
    <property type="entry name" value="Cyt_P450_E_grp-IV"/>
</dbReference>
<keyword evidence="7" id="KW-0812">Transmembrane</keyword>
<keyword evidence="7" id="KW-0472">Membrane</keyword>
<comment type="cofactor">
    <cofactor evidence="1 6">
        <name>heme</name>
        <dbReference type="ChEBI" id="CHEBI:30413"/>
    </cofactor>
</comment>
<name>A0A1L7XC01_9HELO</name>
<dbReference type="SUPFAM" id="SSF48264">
    <property type="entry name" value="Cytochrome P450"/>
    <property type="match status" value="1"/>
</dbReference>
<dbReference type="PANTHER" id="PTHR24304">
    <property type="entry name" value="CYTOCHROME P450 FAMILY 7"/>
    <property type="match status" value="1"/>
</dbReference>
<evidence type="ECO:0000256" key="2">
    <source>
        <dbReference type="ARBA" id="ARBA00010617"/>
    </source>
</evidence>
<feature type="transmembrane region" description="Helical" evidence="7">
    <location>
        <begin position="287"/>
        <end position="311"/>
    </location>
</feature>
<dbReference type="Gene3D" id="1.10.630.10">
    <property type="entry name" value="Cytochrome P450"/>
    <property type="match status" value="1"/>
</dbReference>
<evidence type="ECO:0000256" key="6">
    <source>
        <dbReference type="PIRSR" id="PIRSR602403-1"/>
    </source>
</evidence>
<organism evidence="8 9">
    <name type="scientific">Phialocephala subalpina</name>
    <dbReference type="NCBI Taxonomy" id="576137"/>
    <lineage>
        <taxon>Eukaryota</taxon>
        <taxon>Fungi</taxon>
        <taxon>Dikarya</taxon>
        <taxon>Ascomycota</taxon>
        <taxon>Pezizomycotina</taxon>
        <taxon>Leotiomycetes</taxon>
        <taxon>Helotiales</taxon>
        <taxon>Mollisiaceae</taxon>
        <taxon>Phialocephala</taxon>
        <taxon>Phialocephala fortinii species complex</taxon>
    </lineage>
</organism>
<dbReference type="Pfam" id="PF00067">
    <property type="entry name" value="p450"/>
    <property type="match status" value="1"/>
</dbReference>
<proteinExistence type="inferred from homology"/>
<dbReference type="GO" id="GO:0005506">
    <property type="term" value="F:iron ion binding"/>
    <property type="evidence" value="ECO:0007669"/>
    <property type="project" value="InterPro"/>
</dbReference>
<evidence type="ECO:0000256" key="5">
    <source>
        <dbReference type="ARBA" id="ARBA00023004"/>
    </source>
</evidence>
<evidence type="ECO:0000256" key="4">
    <source>
        <dbReference type="ARBA" id="ARBA00022723"/>
    </source>
</evidence>
<keyword evidence="5 6" id="KW-0408">Iron</keyword>
<dbReference type="AlphaFoldDB" id="A0A1L7XC01"/>
<dbReference type="GO" id="GO:0016705">
    <property type="term" value="F:oxidoreductase activity, acting on paired donors, with incorporation or reduction of molecular oxygen"/>
    <property type="evidence" value="ECO:0007669"/>
    <property type="project" value="InterPro"/>
</dbReference>
<evidence type="ECO:0008006" key="10">
    <source>
        <dbReference type="Google" id="ProtNLM"/>
    </source>
</evidence>
<keyword evidence="9" id="KW-1185">Reference proteome</keyword>
<dbReference type="GO" id="GO:0004497">
    <property type="term" value="F:monooxygenase activity"/>
    <property type="evidence" value="ECO:0007669"/>
    <property type="project" value="InterPro"/>
</dbReference>
<dbReference type="EMBL" id="FJOG01000021">
    <property type="protein sequence ID" value="CZR62535.1"/>
    <property type="molecule type" value="Genomic_DNA"/>
</dbReference>
<comment type="similarity">
    <text evidence="2">Belongs to the cytochrome P450 family.</text>
</comment>
<keyword evidence="3 6" id="KW-0349">Heme</keyword>
<dbReference type="InterPro" id="IPR001128">
    <property type="entry name" value="Cyt_P450"/>
</dbReference>
<evidence type="ECO:0000256" key="7">
    <source>
        <dbReference type="SAM" id="Phobius"/>
    </source>
</evidence>
<dbReference type="PRINTS" id="PR00465">
    <property type="entry name" value="EP450IV"/>
</dbReference>
<evidence type="ECO:0000256" key="1">
    <source>
        <dbReference type="ARBA" id="ARBA00001971"/>
    </source>
</evidence>
<dbReference type="STRING" id="576137.A0A1L7XC01"/>
<dbReference type="OrthoDB" id="1055148at2759"/>
<evidence type="ECO:0000313" key="9">
    <source>
        <dbReference type="Proteomes" id="UP000184330"/>
    </source>
</evidence>
<feature type="transmembrane region" description="Helical" evidence="7">
    <location>
        <begin position="7"/>
        <end position="29"/>
    </location>
</feature>
<dbReference type="InterPro" id="IPR036396">
    <property type="entry name" value="Cyt_P450_sf"/>
</dbReference>
<sequence>MISLQDLPVLSASTVSTIILLLVGTYTIWASTGYRFSANAPKRLKEGYPIFGTLRFFTARWDLFQHAKAQTPSGNFSFFVGKHPVIGLTGEKARHVFFQSRDLGFTEGYAVLFGQSPNTLKTKPGEAIDTDQKFAGPGGFFIKRMTHMISSANFGRNLPKLLKDTRFRINELDQNPTGITDPFESIYMIVYQLTMRMVGCDDIADNQELLMKTLRYYEKIDSSATPIAVMYPWFPSPAVVKRTYAASRLYMIVNKIVEERKKTGVKGDDPLQYLIEQGDSMFRIIEFIIGALFAGLLNSGINAAWVLTYLANDSHWRQKVLEEVKTVAAKYSTNPSAPLVDQLDEVPFEAWESEFPLIDLCLKDSIRLQALGTAFRKNISTKAIPVGDGEVIDPGAIATYHLGDVHLDPKIYPNPTQWDPSRYFPEKAEDKKVPLGWLGWGVGRHPCLGMRFAKLENNVIIAYFTAMFDYELTDKTGKPVQGTPDVDFNGRSAMKPHVHPYVKYTRRT</sequence>
<keyword evidence="4 6" id="KW-0479">Metal-binding</keyword>
<evidence type="ECO:0000256" key="3">
    <source>
        <dbReference type="ARBA" id="ARBA00022617"/>
    </source>
</evidence>
<dbReference type="GO" id="GO:0020037">
    <property type="term" value="F:heme binding"/>
    <property type="evidence" value="ECO:0007669"/>
    <property type="project" value="InterPro"/>
</dbReference>
<dbReference type="InterPro" id="IPR050529">
    <property type="entry name" value="CYP450_sterol_14alpha_dmase"/>
</dbReference>
<keyword evidence="7" id="KW-1133">Transmembrane helix</keyword>
<gene>
    <name evidence="8" type="ORF">PAC_12432</name>
</gene>